<protein>
    <submittedName>
        <fullName evidence="3">Glycosyltransferase</fullName>
    </submittedName>
</protein>
<dbReference type="CDD" id="cd06533">
    <property type="entry name" value="Glyco_transf_WecG_TagA"/>
    <property type="match status" value="1"/>
</dbReference>
<accession>A0AAP7L1S7</accession>
<evidence type="ECO:0000256" key="2">
    <source>
        <dbReference type="ARBA" id="ARBA00022679"/>
    </source>
</evidence>
<comment type="caution">
    <text evidence="3">The sequence shown here is derived from an EMBL/GenBank/DDBJ whole genome shotgun (WGS) entry which is preliminary data.</text>
</comment>
<sequence>MATSIPAPTVPLKRPTFDTVRFGDFNIICASRQDLVDMALYDCAHRSRPAQLVFDANGHALSLARTDRRFGSLVQEADIIHADGGFLVSLSKRLKLNAIPERSATTDMLHDFSRAFENTGFGFYLLGSEERVNSSCTSILQEQYKGMKISGRRNGFFTPDEEQEVVDAINASGADILWVGLGKPKEQEFCVRWRDKLKPRWIITCGGCFNYVTGDYPRAPAWMQRNNLEWVHRLATRPKELFVRYAVTTPHSLWIALTDHSKLASK</sequence>
<dbReference type="NCBIfam" id="TIGR00696">
    <property type="entry name" value="wecG_tagA_cpsF"/>
    <property type="match status" value="1"/>
</dbReference>
<dbReference type="GO" id="GO:0016758">
    <property type="term" value="F:hexosyltransferase activity"/>
    <property type="evidence" value="ECO:0007669"/>
    <property type="project" value="TreeGrafter"/>
</dbReference>
<dbReference type="Pfam" id="PF03808">
    <property type="entry name" value="Glyco_tran_WecG"/>
    <property type="match status" value="1"/>
</dbReference>
<dbReference type="AlphaFoldDB" id="A0AAP7L1S7"/>
<gene>
    <name evidence="3" type="ORF">A9K56_03820</name>
</gene>
<reference evidence="3 4" key="1">
    <citation type="submission" date="2016-05" db="EMBL/GenBank/DDBJ databases">
        <title>Draft Genome Sequences of Stenotrophomonas maltophilia Strains Sm32COP, Sm41DVV, Sm46PAILV, SmF3, SmF22, SmSOFb1 and SmCVFa1, Isolated from Different Manures, in France.</title>
        <authorList>
            <person name="Nazaret S."/>
            <person name="Bodilis J."/>
        </authorList>
    </citation>
    <scope>NUCLEOTIDE SEQUENCE [LARGE SCALE GENOMIC DNA]</scope>
    <source>
        <strain evidence="3 4">Sm41DVV</strain>
    </source>
</reference>
<evidence type="ECO:0000313" key="4">
    <source>
        <dbReference type="Proteomes" id="UP000092125"/>
    </source>
</evidence>
<name>A0AAP7L1S7_STEMA</name>
<keyword evidence="2" id="KW-0808">Transferase</keyword>
<dbReference type="EMBL" id="LYVI01000002">
    <property type="protein sequence ID" value="OBU62785.1"/>
    <property type="molecule type" value="Genomic_DNA"/>
</dbReference>
<dbReference type="PANTHER" id="PTHR34136:SF1">
    <property type="entry name" value="UDP-N-ACETYL-D-MANNOSAMINURONIC ACID TRANSFERASE"/>
    <property type="match status" value="1"/>
</dbReference>
<keyword evidence="1" id="KW-0328">Glycosyltransferase</keyword>
<dbReference type="PANTHER" id="PTHR34136">
    <property type="match status" value="1"/>
</dbReference>
<evidence type="ECO:0000313" key="3">
    <source>
        <dbReference type="EMBL" id="OBU62785.1"/>
    </source>
</evidence>
<evidence type="ECO:0000256" key="1">
    <source>
        <dbReference type="ARBA" id="ARBA00022676"/>
    </source>
</evidence>
<dbReference type="Proteomes" id="UP000092125">
    <property type="component" value="Unassembled WGS sequence"/>
</dbReference>
<organism evidence="3 4">
    <name type="scientific">Stenotrophomonas maltophilia</name>
    <name type="common">Pseudomonas maltophilia</name>
    <name type="synonym">Xanthomonas maltophilia</name>
    <dbReference type="NCBI Taxonomy" id="40324"/>
    <lineage>
        <taxon>Bacteria</taxon>
        <taxon>Pseudomonadati</taxon>
        <taxon>Pseudomonadota</taxon>
        <taxon>Gammaproteobacteria</taxon>
        <taxon>Lysobacterales</taxon>
        <taxon>Lysobacteraceae</taxon>
        <taxon>Stenotrophomonas</taxon>
        <taxon>Stenotrophomonas maltophilia group</taxon>
    </lineage>
</organism>
<proteinExistence type="predicted"/>
<dbReference type="RefSeq" id="WP_065181479.1">
    <property type="nucleotide sequence ID" value="NZ_CAXOQU010000003.1"/>
</dbReference>
<dbReference type="InterPro" id="IPR004629">
    <property type="entry name" value="WecG_TagA_CpsF"/>
</dbReference>